<dbReference type="EMBL" id="MVGC01000040">
    <property type="protein sequence ID" value="RJE25708.1"/>
    <property type="molecule type" value="Genomic_DNA"/>
</dbReference>
<dbReference type="PANTHER" id="PTHR11571:SF150">
    <property type="entry name" value="GLUTATHIONE S-TRANSFERASE"/>
    <property type="match status" value="1"/>
</dbReference>
<protein>
    <recommendedName>
        <fullName evidence="1">GST C-terminal domain-containing protein</fullName>
    </recommendedName>
</protein>
<dbReference type="InterPro" id="IPR004046">
    <property type="entry name" value="GST_C"/>
</dbReference>
<evidence type="ECO:0000259" key="1">
    <source>
        <dbReference type="PROSITE" id="PS50405"/>
    </source>
</evidence>
<dbReference type="Pfam" id="PF14497">
    <property type="entry name" value="GST_C_3"/>
    <property type="match status" value="1"/>
</dbReference>
<dbReference type="Proteomes" id="UP000266188">
    <property type="component" value="Unassembled WGS sequence"/>
</dbReference>
<dbReference type="InterPro" id="IPR036282">
    <property type="entry name" value="Glutathione-S-Trfase_C_sf"/>
</dbReference>
<dbReference type="OrthoDB" id="414243at2759"/>
<comment type="caution">
    <text evidence="2">The sequence shown here is derived from an EMBL/GenBank/DDBJ whole genome shotgun (WGS) entry which is preliminary data.</text>
</comment>
<dbReference type="GO" id="GO:0006749">
    <property type="term" value="P:glutathione metabolic process"/>
    <property type="evidence" value="ECO:0007669"/>
    <property type="project" value="TreeGrafter"/>
</dbReference>
<keyword evidence="3" id="KW-1185">Reference proteome</keyword>
<dbReference type="GO" id="GO:0004364">
    <property type="term" value="F:glutathione transferase activity"/>
    <property type="evidence" value="ECO:0007669"/>
    <property type="project" value="TreeGrafter"/>
</dbReference>
<sequence>MLCMMDNKQASLEPNLILGLFSTFHSIYPSADNHITLSLTTMAAPVTVPVYHYFDLGRLGRGEVVKLFLMDAGIEIKEDTQTAGTRVPGLILSQHIPILRFFARDLGRYDGETNAEKFIVDAVSDIYIDWRSQWVANLTEKSEKYKNEVAPEYYNLLDKYYRDQAGPYLLGNSVTYADFAVYQSIDNDERTGTLPSSLPESLVKFREAFEQRPNIATYLKETRLG</sequence>
<dbReference type="PROSITE" id="PS50405">
    <property type="entry name" value="GST_CTER"/>
    <property type="match status" value="1"/>
</dbReference>
<dbReference type="InterPro" id="IPR050213">
    <property type="entry name" value="GST_superfamily"/>
</dbReference>
<proteinExistence type="predicted"/>
<reference evidence="3" key="1">
    <citation type="submission" date="2017-02" db="EMBL/GenBank/DDBJ databases">
        <authorList>
            <person name="Tafer H."/>
            <person name="Lopandic K."/>
        </authorList>
    </citation>
    <scope>NUCLEOTIDE SEQUENCE [LARGE SCALE GENOMIC DNA]</scope>
    <source>
        <strain evidence="3">CBS 366.77</strain>
    </source>
</reference>
<organism evidence="2 3">
    <name type="scientific">Aspergillus sclerotialis</name>
    <dbReference type="NCBI Taxonomy" id="2070753"/>
    <lineage>
        <taxon>Eukaryota</taxon>
        <taxon>Fungi</taxon>
        <taxon>Dikarya</taxon>
        <taxon>Ascomycota</taxon>
        <taxon>Pezizomycotina</taxon>
        <taxon>Eurotiomycetes</taxon>
        <taxon>Eurotiomycetidae</taxon>
        <taxon>Eurotiales</taxon>
        <taxon>Aspergillaceae</taxon>
        <taxon>Aspergillus</taxon>
        <taxon>Aspergillus subgen. Polypaecilum</taxon>
    </lineage>
</organism>
<evidence type="ECO:0000313" key="3">
    <source>
        <dbReference type="Proteomes" id="UP000266188"/>
    </source>
</evidence>
<dbReference type="Gene3D" id="1.20.1050.130">
    <property type="match status" value="1"/>
</dbReference>
<accession>A0A3A2ZRC3</accession>
<dbReference type="AlphaFoldDB" id="A0A3A2ZRC3"/>
<evidence type="ECO:0000313" key="2">
    <source>
        <dbReference type="EMBL" id="RJE25708.1"/>
    </source>
</evidence>
<feature type="domain" description="GST C-terminal" evidence="1">
    <location>
        <begin position="113"/>
        <end position="225"/>
    </location>
</feature>
<dbReference type="STRING" id="2070753.A0A3A2ZRC3"/>
<dbReference type="PANTHER" id="PTHR11571">
    <property type="entry name" value="GLUTATHIONE S-TRANSFERASE"/>
    <property type="match status" value="1"/>
</dbReference>
<dbReference type="SUPFAM" id="SSF47616">
    <property type="entry name" value="GST C-terminal domain-like"/>
    <property type="match status" value="1"/>
</dbReference>
<gene>
    <name evidence="2" type="ORF">PHISCL_01971</name>
</gene>
<name>A0A3A2ZRC3_9EURO</name>
<dbReference type="InterPro" id="IPR010987">
    <property type="entry name" value="Glutathione-S-Trfase_C-like"/>
</dbReference>